<gene>
    <name evidence="1" type="ORF">GCM10008090_12170</name>
</gene>
<name>A0A918RNQ2_9GAMM</name>
<protein>
    <recommendedName>
        <fullName evidence="3">Cytochrome c family protein</fullName>
    </recommendedName>
</protein>
<comment type="caution">
    <text evidence="1">The sequence shown here is derived from an EMBL/GenBank/DDBJ whole genome shotgun (WGS) entry which is preliminary data.</text>
</comment>
<dbReference type="AlphaFoldDB" id="A0A918RNQ2"/>
<keyword evidence="2" id="KW-1185">Reference proteome</keyword>
<dbReference type="EMBL" id="BMXA01000002">
    <property type="protein sequence ID" value="GHA04380.1"/>
    <property type="molecule type" value="Genomic_DNA"/>
</dbReference>
<evidence type="ECO:0008006" key="3">
    <source>
        <dbReference type="Google" id="ProtNLM"/>
    </source>
</evidence>
<sequence>MWFGVLSALHVIDVLAQPPATSAPLDYQSIVVGPNLPPDVSLTQENRQRDMDTFSWQSFVALNWPTTQAGTPNYQSIIGATPTGDHEVVWDRWSATADIFDLAAGETPVWGEQFVPAQCRLNANYKPGMKVLVNVTKSQDFFEEAFNTGPLVDQSGHFTRYEIRINKPMFDTVVENALYTTAGQEAASIVSFSCGDNRTGEEGAVMLKAAWKPLSSEDDTSRYHAVPAMVFTPARYRSDGKDACELETVGLVGLHVVHKTVQQPQWIWSSFEHIDNVPECRDQNTFFTAPSALNTPTCPSQVTGEFSYFSNDGPTACNTAPPGNAGDNKFHLDQRGVPSRLCRANALETSAPPVNQAYQTLLKAINPASVWQYYQLIGTQWNANIQSTCSLNTDYVAENTLPQYKIKGSSSGPTPLPMANSTMEGYEQGSANCINCHAGAKLKIKPKGEAEAIPSDFVWFLNQEIDTE</sequence>
<reference evidence="1" key="2">
    <citation type="submission" date="2020-09" db="EMBL/GenBank/DDBJ databases">
        <authorList>
            <person name="Sun Q."/>
            <person name="Kim S."/>
        </authorList>
    </citation>
    <scope>NUCLEOTIDE SEQUENCE</scope>
    <source>
        <strain evidence="1">KCTC 12711</strain>
    </source>
</reference>
<organism evidence="1 2">
    <name type="scientific">Arenicella chitinivorans</name>
    <dbReference type="NCBI Taxonomy" id="1329800"/>
    <lineage>
        <taxon>Bacteria</taxon>
        <taxon>Pseudomonadati</taxon>
        <taxon>Pseudomonadota</taxon>
        <taxon>Gammaproteobacteria</taxon>
        <taxon>Arenicellales</taxon>
        <taxon>Arenicellaceae</taxon>
        <taxon>Arenicella</taxon>
    </lineage>
</organism>
<dbReference type="Proteomes" id="UP000614811">
    <property type="component" value="Unassembled WGS sequence"/>
</dbReference>
<accession>A0A918RNQ2</accession>
<evidence type="ECO:0000313" key="2">
    <source>
        <dbReference type="Proteomes" id="UP000614811"/>
    </source>
</evidence>
<dbReference type="RefSeq" id="WP_189399152.1">
    <property type="nucleotide sequence ID" value="NZ_BMXA01000002.1"/>
</dbReference>
<reference evidence="1" key="1">
    <citation type="journal article" date="2014" name="Int. J. Syst. Evol. Microbiol.">
        <title>Complete genome sequence of Corynebacterium casei LMG S-19264T (=DSM 44701T), isolated from a smear-ripened cheese.</title>
        <authorList>
            <consortium name="US DOE Joint Genome Institute (JGI-PGF)"/>
            <person name="Walter F."/>
            <person name="Albersmeier A."/>
            <person name="Kalinowski J."/>
            <person name="Ruckert C."/>
        </authorList>
    </citation>
    <scope>NUCLEOTIDE SEQUENCE</scope>
    <source>
        <strain evidence="1">KCTC 12711</strain>
    </source>
</reference>
<proteinExistence type="predicted"/>
<evidence type="ECO:0000313" key="1">
    <source>
        <dbReference type="EMBL" id="GHA04380.1"/>
    </source>
</evidence>